<comment type="caution">
    <text evidence="2">The sequence shown here is derived from an EMBL/GenBank/DDBJ whole genome shotgun (WGS) entry which is preliminary data.</text>
</comment>
<dbReference type="InterPro" id="IPR001387">
    <property type="entry name" value="Cro/C1-type_HTH"/>
</dbReference>
<proteinExistence type="predicted"/>
<sequence length="286" mass="32313">MSNPQSPTVRRRRLGLELRRLRDAAGLTTKDVARSLEISEAKINRIERGNLTARVIDVRAMLDLYGLHDPEQREALLTLTRQARERGWWAQYEDVLPTGFETYVGLEADAASLRAFSVTVLHGLLQTEDYARTLIRQVNPGMDGESVDRLVALRCERQRLLDRTPEPLKLWTIIDEAILRRPIGGREVMRAQLQRLLREAERPCVDLQVLPFSKGWHPGLSGAFTLIEFLSDADKDVVYIDGPGGNLYLEKSAEVRQAADTFDRLRAKALDGDESLQMIKAAAKDV</sequence>
<reference evidence="2 3" key="1">
    <citation type="submission" date="2020-07" db="EMBL/GenBank/DDBJ databases">
        <title>Sequencing the genomes of 1000 actinobacteria strains.</title>
        <authorList>
            <person name="Klenk H.-P."/>
        </authorList>
    </citation>
    <scope>NUCLEOTIDE SEQUENCE [LARGE SCALE GENOMIC DNA]</scope>
    <source>
        <strain evidence="2 3">DSM 42178</strain>
    </source>
</reference>
<gene>
    <name evidence="2" type="ORF">FHU37_004964</name>
</gene>
<dbReference type="CDD" id="cd00093">
    <property type="entry name" value="HTH_XRE"/>
    <property type="match status" value="1"/>
</dbReference>
<dbReference type="InterPro" id="IPR010982">
    <property type="entry name" value="Lambda_DNA-bd_dom_sf"/>
</dbReference>
<dbReference type="SUPFAM" id="SSF47413">
    <property type="entry name" value="lambda repressor-like DNA-binding domains"/>
    <property type="match status" value="1"/>
</dbReference>
<dbReference type="InterPro" id="IPR043917">
    <property type="entry name" value="DUF5753"/>
</dbReference>
<dbReference type="SMART" id="SM00530">
    <property type="entry name" value="HTH_XRE"/>
    <property type="match status" value="1"/>
</dbReference>
<evidence type="ECO:0000313" key="3">
    <source>
        <dbReference type="Proteomes" id="UP000567795"/>
    </source>
</evidence>
<evidence type="ECO:0000313" key="2">
    <source>
        <dbReference type="EMBL" id="NYI07935.1"/>
    </source>
</evidence>
<dbReference type="Gene3D" id="1.10.260.40">
    <property type="entry name" value="lambda repressor-like DNA-binding domains"/>
    <property type="match status" value="1"/>
</dbReference>
<name>A0A853A0N1_9ACTN</name>
<dbReference type="EMBL" id="JACBZD010000002">
    <property type="protein sequence ID" value="NYI07935.1"/>
    <property type="molecule type" value="Genomic_DNA"/>
</dbReference>
<dbReference type="Pfam" id="PF13560">
    <property type="entry name" value="HTH_31"/>
    <property type="match status" value="1"/>
</dbReference>
<dbReference type="Proteomes" id="UP000567795">
    <property type="component" value="Unassembled WGS sequence"/>
</dbReference>
<organism evidence="2 3">
    <name type="scientific">Allostreptomyces psammosilenae</name>
    <dbReference type="NCBI Taxonomy" id="1892865"/>
    <lineage>
        <taxon>Bacteria</taxon>
        <taxon>Bacillati</taxon>
        <taxon>Actinomycetota</taxon>
        <taxon>Actinomycetes</taxon>
        <taxon>Kitasatosporales</taxon>
        <taxon>Streptomycetaceae</taxon>
        <taxon>Allostreptomyces</taxon>
    </lineage>
</organism>
<dbReference type="PROSITE" id="PS50943">
    <property type="entry name" value="HTH_CROC1"/>
    <property type="match status" value="1"/>
</dbReference>
<protein>
    <submittedName>
        <fullName evidence="2">Transcriptional regulator with XRE-family HTH domain</fullName>
    </submittedName>
</protein>
<dbReference type="AlphaFoldDB" id="A0A853A0N1"/>
<feature type="domain" description="HTH cro/C1-type" evidence="1">
    <location>
        <begin position="18"/>
        <end position="73"/>
    </location>
</feature>
<dbReference type="Pfam" id="PF19054">
    <property type="entry name" value="DUF5753"/>
    <property type="match status" value="1"/>
</dbReference>
<keyword evidence="3" id="KW-1185">Reference proteome</keyword>
<dbReference type="GO" id="GO:0003677">
    <property type="term" value="F:DNA binding"/>
    <property type="evidence" value="ECO:0007669"/>
    <property type="project" value="InterPro"/>
</dbReference>
<evidence type="ECO:0000259" key="1">
    <source>
        <dbReference type="PROSITE" id="PS50943"/>
    </source>
</evidence>
<dbReference type="RefSeq" id="WP_179816853.1">
    <property type="nucleotide sequence ID" value="NZ_JACBZD010000002.1"/>
</dbReference>
<accession>A0A853A0N1</accession>